<feature type="domain" description="Helicase HerA central" evidence="1">
    <location>
        <begin position="486"/>
        <end position="722"/>
    </location>
</feature>
<protein>
    <submittedName>
        <fullName evidence="2">DUF853 family protein</fullName>
    </submittedName>
</protein>
<comment type="caution">
    <text evidence="2">The sequence shown here is derived from an EMBL/GenBank/DDBJ whole genome shotgun (WGS) entry which is preliminary data.</text>
</comment>
<accession>A0A9D2P5B5</accession>
<dbReference type="Pfam" id="PF01935">
    <property type="entry name" value="DUF87"/>
    <property type="match status" value="1"/>
</dbReference>
<evidence type="ECO:0000313" key="2">
    <source>
        <dbReference type="EMBL" id="HJC43343.1"/>
    </source>
</evidence>
<name>A0A9D2P5B5_9FIRM</name>
<dbReference type="EMBL" id="DWWI01000145">
    <property type="protein sequence ID" value="HJC43343.1"/>
    <property type="molecule type" value="Genomic_DNA"/>
</dbReference>
<dbReference type="InterPro" id="IPR002789">
    <property type="entry name" value="HerA_central"/>
</dbReference>
<evidence type="ECO:0000259" key="1">
    <source>
        <dbReference type="Pfam" id="PF01935"/>
    </source>
</evidence>
<reference evidence="2" key="2">
    <citation type="submission" date="2021-04" db="EMBL/GenBank/DDBJ databases">
        <authorList>
            <person name="Gilroy R."/>
        </authorList>
    </citation>
    <scope>NUCLEOTIDE SEQUENCE</scope>
    <source>
        <strain evidence="2">CHK165-2605</strain>
    </source>
</reference>
<gene>
    <name evidence="2" type="ORF">H9756_06635</name>
</gene>
<reference evidence="2" key="1">
    <citation type="journal article" date="2021" name="PeerJ">
        <title>Extensive microbial diversity within the chicken gut microbiome revealed by metagenomics and culture.</title>
        <authorList>
            <person name="Gilroy R."/>
            <person name="Ravi A."/>
            <person name="Getino M."/>
            <person name="Pursley I."/>
            <person name="Horton D.L."/>
            <person name="Alikhan N.F."/>
            <person name="Baker D."/>
            <person name="Gharbi K."/>
            <person name="Hall N."/>
            <person name="Watson M."/>
            <person name="Adriaenssens E.M."/>
            <person name="Foster-Nyarko E."/>
            <person name="Jarju S."/>
            <person name="Secka A."/>
            <person name="Antonio M."/>
            <person name="Oren A."/>
            <person name="Chaudhuri R.R."/>
            <person name="La Ragione R."/>
            <person name="Hildebrand F."/>
            <person name="Pallen M.J."/>
        </authorList>
    </citation>
    <scope>NUCLEOTIDE SEQUENCE</scope>
    <source>
        <strain evidence="2">CHK165-2605</strain>
    </source>
</reference>
<sequence>MSSVSRDILMKDLFKGIELDRLKIENDIKVPNEFYQNLLDYFMERSYLNRLSERERFSTDMSNTGKITWLRITRLPVHPDHMEDYELLSRWQGVLASMHAWGHRTIFLLNRCGGETRVYLGTTSSEKGVRSSDAVEQMRESASGNMPGIELQALSPEEILDQISGGLSTYQAAGAVTGIPSFRNSRKAGMLQTLDQLSFGIRDLNGNEKDYALLVIADPLKDGDVAELIGKMRRLSSEIHLDVSRTVSETESQSENKNKGAAAGSGGGLLGALIGSCIGGGAAQIGSILGMGLATGIGGLTGMQKQIGMSYSRNVTTQYLDRFAQYAEQLLEQHIERMKKGRNLGFWNTGVYVLGNTKKDIRTVTGMLRSVYSGDETYLEPIRLHIFKDGSGALETVKYGMELVPLTAEEEVEKGKEWHIFGKVFQYVSTPMNTEELSLAASLPRRDVPGLRFVKTAVRFANNPAELAGDSITLGRVVDTGVIQNNEYKIDPHALVRHTLVTGSTGSGKSTTCKTIIREVAERGIPVLIIEPAKDDYMRWAVQENRKLPEDRRFQLYMPGVKEFEGEKLSELKLNPFQPGAVREAPVDLMQRGEKLTAVLNASLPVSDVLPVIIDETVYSYLYRSFKAPFLAGEMEQPLVYPKMDGMIEMAKDVLRARNYEQKVQDNIGASLETRFQYLVRGTRGKILNVSRSTEFDELFRKPAVINLSRITNEKDRALIMSLLMLSLYEYRISAYTWDENWRREAQKNHLLHLTVIEEAHNVLSRPRGDYGGTGNPQQAAADLFVSMLSEIRSYGEGMMIVDQVPTRLIPDAVKNTNYKIVHRLTSPDDCDVMAAGLALRPDQKSLIVSLGIGNAVICGDMDDAAAWVKINKVE</sequence>
<dbReference type="Proteomes" id="UP000823895">
    <property type="component" value="Unassembled WGS sequence"/>
</dbReference>
<dbReference type="InterPro" id="IPR051162">
    <property type="entry name" value="T4SS_component"/>
</dbReference>
<dbReference type="AlphaFoldDB" id="A0A9D2P5B5"/>
<dbReference type="PANTHER" id="PTHR30121:SF6">
    <property type="entry name" value="SLR6007 PROTEIN"/>
    <property type="match status" value="1"/>
</dbReference>
<dbReference type="PANTHER" id="PTHR30121">
    <property type="entry name" value="UNCHARACTERIZED PROTEIN YJGR-RELATED"/>
    <property type="match status" value="1"/>
</dbReference>
<evidence type="ECO:0000313" key="3">
    <source>
        <dbReference type="Proteomes" id="UP000823895"/>
    </source>
</evidence>
<dbReference type="SUPFAM" id="SSF52540">
    <property type="entry name" value="P-loop containing nucleoside triphosphate hydrolases"/>
    <property type="match status" value="1"/>
</dbReference>
<dbReference type="InterPro" id="IPR027417">
    <property type="entry name" value="P-loop_NTPase"/>
</dbReference>
<dbReference type="Gene3D" id="3.40.50.300">
    <property type="entry name" value="P-loop containing nucleotide triphosphate hydrolases"/>
    <property type="match status" value="2"/>
</dbReference>
<organism evidence="2 3">
    <name type="scientific">Candidatus Mediterraneibacter gallistercoris</name>
    <dbReference type="NCBI Taxonomy" id="2838671"/>
    <lineage>
        <taxon>Bacteria</taxon>
        <taxon>Bacillati</taxon>
        <taxon>Bacillota</taxon>
        <taxon>Clostridia</taxon>
        <taxon>Lachnospirales</taxon>
        <taxon>Lachnospiraceae</taxon>
        <taxon>Mediterraneibacter</taxon>
    </lineage>
</organism>
<proteinExistence type="predicted"/>